<dbReference type="EC" id="1.1.1.193" evidence="14"/>
<evidence type="ECO:0000256" key="6">
    <source>
        <dbReference type="ARBA" id="ARBA00022619"/>
    </source>
</evidence>
<dbReference type="Pfam" id="PF01872">
    <property type="entry name" value="RibD_C"/>
    <property type="match status" value="1"/>
</dbReference>
<evidence type="ECO:0000259" key="19">
    <source>
        <dbReference type="PROSITE" id="PS51747"/>
    </source>
</evidence>
<feature type="binding site" evidence="16">
    <location>
        <position position="218"/>
    </location>
    <ligand>
        <name>NADP(+)</name>
        <dbReference type="ChEBI" id="CHEBI:58349"/>
    </ligand>
</feature>
<feature type="binding site" evidence="16">
    <location>
        <position position="229"/>
    </location>
    <ligand>
        <name>substrate</name>
    </ligand>
</feature>
<evidence type="ECO:0000256" key="18">
    <source>
        <dbReference type="SAM" id="MobiDB-lite"/>
    </source>
</evidence>
<dbReference type="PROSITE" id="PS00903">
    <property type="entry name" value="CYT_DCMP_DEAMINASES_1"/>
    <property type="match status" value="1"/>
</dbReference>
<feature type="binding site" evidence="16">
    <location>
        <begin position="310"/>
        <end position="316"/>
    </location>
    <ligand>
        <name>NADP(+)</name>
        <dbReference type="ChEBI" id="CHEBI:58349"/>
    </ligand>
</feature>
<name>A0A212TFR6_9MICO</name>
<dbReference type="EMBL" id="FYEZ01000001">
    <property type="protein sequence ID" value="SNC64666.1"/>
    <property type="molecule type" value="Genomic_DNA"/>
</dbReference>
<feature type="region of interest" description="Disordered" evidence="18">
    <location>
        <begin position="369"/>
        <end position="389"/>
    </location>
</feature>
<comment type="catalytic activity">
    <reaction evidence="12 14">
        <text>5-amino-6-(5-phospho-D-ribitylamino)uracil + NADP(+) = 5-amino-6-(5-phospho-D-ribosylamino)uracil + NADPH + H(+)</text>
        <dbReference type="Rhea" id="RHEA:17845"/>
        <dbReference type="ChEBI" id="CHEBI:15378"/>
        <dbReference type="ChEBI" id="CHEBI:57783"/>
        <dbReference type="ChEBI" id="CHEBI:58349"/>
        <dbReference type="ChEBI" id="CHEBI:58421"/>
        <dbReference type="ChEBI" id="CHEBI:58453"/>
        <dbReference type="EC" id="1.1.1.193"/>
    </reaction>
</comment>
<keyword evidence="10 14" id="KW-0560">Oxidoreductase</keyword>
<dbReference type="UniPathway" id="UPA00275">
    <property type="reaction ID" value="UER00401"/>
</dbReference>
<dbReference type="Gene3D" id="3.40.140.10">
    <property type="entry name" value="Cytidine Deaminase, domain 2"/>
    <property type="match status" value="1"/>
</dbReference>
<dbReference type="PROSITE" id="PS51747">
    <property type="entry name" value="CYT_DCMP_DEAMINASES_2"/>
    <property type="match status" value="1"/>
</dbReference>
<protein>
    <recommendedName>
        <fullName evidence="14">Riboflavin biosynthesis protein RibD</fullName>
    </recommendedName>
    <domain>
        <recommendedName>
            <fullName evidence="14">Diaminohydroxyphosphoribosylaminopyrimidine deaminase</fullName>
            <shortName evidence="14">DRAP deaminase</shortName>
            <ecNumber evidence="14">3.5.4.26</ecNumber>
        </recommendedName>
        <alternativeName>
            <fullName evidence="14">Riboflavin-specific deaminase</fullName>
        </alternativeName>
    </domain>
    <domain>
        <recommendedName>
            <fullName evidence="14">5-amino-6-(5-phosphoribosylamino)uracil reductase</fullName>
            <ecNumber evidence="14">1.1.1.193</ecNumber>
        </recommendedName>
        <alternativeName>
            <fullName evidence="14">HTP reductase</fullName>
        </alternativeName>
    </domain>
</protein>
<feature type="binding site" evidence="16">
    <location>
        <position position="226"/>
    </location>
    <ligand>
        <name>substrate</name>
    </ligand>
</feature>
<evidence type="ECO:0000256" key="8">
    <source>
        <dbReference type="ARBA" id="ARBA00022833"/>
    </source>
</evidence>
<feature type="binding site" evidence="16">
    <location>
        <position position="190"/>
    </location>
    <ligand>
        <name>substrate</name>
    </ligand>
</feature>
<comment type="function">
    <text evidence="1 14">Converts 2,5-diamino-6-(ribosylamino)-4(3h)-pyrimidinone 5'-phosphate into 5-amino-6-(ribosylamino)-2,4(1h,3h)-pyrimidinedione 5'-phosphate.</text>
</comment>
<dbReference type="InterPro" id="IPR011549">
    <property type="entry name" value="RibD_C"/>
</dbReference>
<comment type="cofactor">
    <cofactor evidence="14 17">
        <name>Zn(2+)</name>
        <dbReference type="ChEBI" id="CHEBI:29105"/>
    </cofactor>
    <text evidence="14 17">Binds 1 zinc ion.</text>
</comment>
<organism evidence="20 21">
    <name type="scientific">Kytococcus aerolatus</name>
    <dbReference type="NCBI Taxonomy" id="592308"/>
    <lineage>
        <taxon>Bacteria</taxon>
        <taxon>Bacillati</taxon>
        <taxon>Actinomycetota</taxon>
        <taxon>Actinomycetes</taxon>
        <taxon>Micrococcales</taxon>
        <taxon>Kytococcaceae</taxon>
        <taxon>Kytococcus</taxon>
    </lineage>
</organism>
<dbReference type="GO" id="GO:0050661">
    <property type="term" value="F:NADP binding"/>
    <property type="evidence" value="ECO:0007669"/>
    <property type="project" value="InterPro"/>
</dbReference>
<evidence type="ECO:0000256" key="10">
    <source>
        <dbReference type="ARBA" id="ARBA00023002"/>
    </source>
</evidence>
<dbReference type="InterPro" id="IPR002734">
    <property type="entry name" value="RibDG_C"/>
</dbReference>
<evidence type="ECO:0000256" key="4">
    <source>
        <dbReference type="ARBA" id="ARBA00005259"/>
    </source>
</evidence>
<dbReference type="SUPFAM" id="SSF53597">
    <property type="entry name" value="Dihydrofolate reductase-like"/>
    <property type="match status" value="1"/>
</dbReference>
<proteinExistence type="inferred from homology"/>
<feature type="binding site" evidence="16">
    <location>
        <position position="266"/>
    </location>
    <ligand>
        <name>NADP(+)</name>
        <dbReference type="ChEBI" id="CHEBI:58349"/>
    </ligand>
</feature>
<evidence type="ECO:0000256" key="15">
    <source>
        <dbReference type="PIRSR" id="PIRSR006769-1"/>
    </source>
</evidence>
<feature type="binding site" evidence="16">
    <location>
        <position position="308"/>
    </location>
    <ligand>
        <name>substrate</name>
    </ligand>
</feature>
<dbReference type="Pfam" id="PF00383">
    <property type="entry name" value="dCMP_cyt_deam_1"/>
    <property type="match status" value="1"/>
</dbReference>
<comment type="pathway">
    <text evidence="2 14">Cofactor biosynthesis; riboflavin biosynthesis; 5-amino-6-(D-ribitylamino)uracil from GTP: step 2/4.</text>
</comment>
<feature type="binding site" evidence="16">
    <location>
        <position position="206"/>
    </location>
    <ligand>
        <name>substrate</name>
    </ligand>
</feature>
<reference evidence="20 21" key="1">
    <citation type="submission" date="2017-06" db="EMBL/GenBank/DDBJ databases">
        <authorList>
            <person name="Kim H.J."/>
            <person name="Triplett B.A."/>
        </authorList>
    </citation>
    <scope>NUCLEOTIDE SEQUENCE [LARGE SCALE GENOMIC DNA]</scope>
    <source>
        <strain evidence="20 21">DSM 22179</strain>
    </source>
</reference>
<feature type="binding site" evidence="16">
    <location>
        <position position="176"/>
    </location>
    <ligand>
        <name>NADP(+)</name>
        <dbReference type="ChEBI" id="CHEBI:58349"/>
    </ligand>
</feature>
<evidence type="ECO:0000256" key="1">
    <source>
        <dbReference type="ARBA" id="ARBA00002151"/>
    </source>
</evidence>
<dbReference type="GO" id="GO:0008835">
    <property type="term" value="F:diaminohydroxyphosphoribosylaminopyrimidine deaminase activity"/>
    <property type="evidence" value="ECO:0007669"/>
    <property type="project" value="UniProtKB-EC"/>
</dbReference>
<evidence type="ECO:0000256" key="7">
    <source>
        <dbReference type="ARBA" id="ARBA00022723"/>
    </source>
</evidence>
<dbReference type="NCBIfam" id="TIGR00227">
    <property type="entry name" value="ribD_Cterm"/>
    <property type="match status" value="1"/>
</dbReference>
<evidence type="ECO:0000313" key="20">
    <source>
        <dbReference type="EMBL" id="SNC64666.1"/>
    </source>
</evidence>
<dbReference type="InterPro" id="IPR016193">
    <property type="entry name" value="Cytidine_deaminase-like"/>
</dbReference>
<evidence type="ECO:0000256" key="2">
    <source>
        <dbReference type="ARBA" id="ARBA00004882"/>
    </source>
</evidence>
<accession>A0A212TFR6</accession>
<evidence type="ECO:0000256" key="3">
    <source>
        <dbReference type="ARBA" id="ARBA00004910"/>
    </source>
</evidence>
<evidence type="ECO:0000256" key="9">
    <source>
        <dbReference type="ARBA" id="ARBA00022857"/>
    </source>
</evidence>
<feature type="binding site" evidence="17">
    <location>
        <position position="98"/>
    </location>
    <ligand>
        <name>Zn(2+)</name>
        <dbReference type="ChEBI" id="CHEBI:29105"/>
        <note>catalytic</note>
    </ligand>
</feature>
<dbReference type="CDD" id="cd01284">
    <property type="entry name" value="Riboflavin_deaminase-reductase"/>
    <property type="match status" value="1"/>
</dbReference>
<comment type="catalytic activity">
    <reaction evidence="13 14">
        <text>2,5-diamino-6-hydroxy-4-(5-phosphoribosylamino)-pyrimidine + H2O + H(+) = 5-amino-6-(5-phospho-D-ribosylamino)uracil + NH4(+)</text>
        <dbReference type="Rhea" id="RHEA:21868"/>
        <dbReference type="ChEBI" id="CHEBI:15377"/>
        <dbReference type="ChEBI" id="CHEBI:15378"/>
        <dbReference type="ChEBI" id="CHEBI:28938"/>
        <dbReference type="ChEBI" id="CHEBI:58453"/>
        <dbReference type="ChEBI" id="CHEBI:58614"/>
        <dbReference type="EC" id="3.5.4.26"/>
    </reaction>
</comment>
<comment type="similarity">
    <text evidence="5 14">In the C-terminal section; belongs to the HTP reductase family.</text>
</comment>
<evidence type="ECO:0000256" key="16">
    <source>
        <dbReference type="PIRSR" id="PIRSR006769-2"/>
    </source>
</evidence>
<evidence type="ECO:0000256" key="5">
    <source>
        <dbReference type="ARBA" id="ARBA00007417"/>
    </source>
</evidence>
<dbReference type="PANTHER" id="PTHR38011">
    <property type="entry name" value="DIHYDROFOLATE REDUCTASE FAMILY PROTEIN (AFU_ORTHOLOGUE AFUA_8G06820)"/>
    <property type="match status" value="1"/>
</dbReference>
<evidence type="ECO:0000256" key="11">
    <source>
        <dbReference type="ARBA" id="ARBA00023268"/>
    </source>
</evidence>
<dbReference type="PIRSF" id="PIRSF006769">
    <property type="entry name" value="RibD"/>
    <property type="match status" value="1"/>
</dbReference>
<dbReference type="InterPro" id="IPR024072">
    <property type="entry name" value="DHFR-like_dom_sf"/>
</dbReference>
<feature type="binding site" evidence="16">
    <location>
        <position position="222"/>
    </location>
    <ligand>
        <name>NADP(+)</name>
        <dbReference type="ChEBI" id="CHEBI:58349"/>
    </ligand>
</feature>
<sequence>MSTTPATSIWETPMRRALELAARGPAVDPNPRVGCVLLDAAGHTLGEGFHRGAGTPHAEVAALADAARRAGGGEAALAEAGAHRLPAGTTAVVTLEPCNHTGRTGPCAEALLEAGVARVVIAQTDPTPLAAGGAERLRSAGVELLTGLLADEAEQLNPWFTQSARLGRPVVTLKLASTLDGRVAAADGTSQWITGPAARLDVHRQRATAGAIVVGTGTALADDPQLTVRLPEDDPARALLRVPAPAADDASGSATLRQPLRVVVGTRELPASARLRDDAAETLLLPTHDPAEVLATLAGRGIHHVWLEGGPTLAAAFLRAGLVDRLVHHLAPALLGAGAGMVSDLGIGTIAEIDRWQLQEVARLGDDLRLTLTPGPAGPHTPTPSGEDA</sequence>
<feature type="binding site" evidence="17">
    <location>
        <position position="57"/>
    </location>
    <ligand>
        <name>Zn(2+)</name>
        <dbReference type="ChEBI" id="CHEBI:29105"/>
        <note>catalytic</note>
    </ligand>
</feature>
<dbReference type="NCBIfam" id="TIGR00326">
    <property type="entry name" value="eubact_ribD"/>
    <property type="match status" value="1"/>
</dbReference>
<dbReference type="AlphaFoldDB" id="A0A212TFR6"/>
<dbReference type="EC" id="3.5.4.26" evidence="14"/>
<gene>
    <name evidence="20" type="ORF">SAMN05445756_1158</name>
</gene>
<comment type="pathway">
    <text evidence="3 14">Cofactor biosynthesis; riboflavin biosynthesis; 5-amino-6-(D-ribitylamino)uracil from GTP: step 3/4.</text>
</comment>
<feature type="domain" description="CMP/dCMP-type deaminase" evidence="19">
    <location>
        <begin position="8"/>
        <end position="145"/>
    </location>
</feature>
<keyword evidence="21" id="KW-1185">Reference proteome</keyword>
<dbReference type="GO" id="GO:0008270">
    <property type="term" value="F:zinc ion binding"/>
    <property type="evidence" value="ECO:0007669"/>
    <property type="project" value="InterPro"/>
</dbReference>
<dbReference type="InterPro" id="IPR002125">
    <property type="entry name" value="CMP_dCMP_dom"/>
</dbReference>
<evidence type="ECO:0000313" key="21">
    <source>
        <dbReference type="Proteomes" id="UP000198122"/>
    </source>
</evidence>
<dbReference type="Gene3D" id="3.40.430.10">
    <property type="entry name" value="Dihydrofolate Reductase, subunit A"/>
    <property type="match status" value="1"/>
</dbReference>
<feature type="binding site" evidence="17">
    <location>
        <position position="107"/>
    </location>
    <ligand>
        <name>Zn(2+)</name>
        <dbReference type="ChEBI" id="CHEBI:29105"/>
        <note>catalytic</note>
    </ligand>
</feature>
<feature type="active site" description="Proton donor" evidence="15">
    <location>
        <position position="59"/>
    </location>
</feature>
<keyword evidence="8 14" id="KW-0862">Zinc</keyword>
<dbReference type="InterPro" id="IPR016192">
    <property type="entry name" value="APOBEC/CMP_deaminase_Zn-bd"/>
</dbReference>
<dbReference type="InterPro" id="IPR004794">
    <property type="entry name" value="Eubact_RibD"/>
</dbReference>
<dbReference type="GO" id="GO:0009231">
    <property type="term" value="P:riboflavin biosynthetic process"/>
    <property type="evidence" value="ECO:0007669"/>
    <property type="project" value="UniProtKB-UniPathway"/>
</dbReference>
<evidence type="ECO:0000256" key="12">
    <source>
        <dbReference type="ARBA" id="ARBA00049861"/>
    </source>
</evidence>
<evidence type="ECO:0000256" key="17">
    <source>
        <dbReference type="PIRSR" id="PIRSR006769-3"/>
    </source>
</evidence>
<keyword evidence="6 14" id="KW-0686">Riboflavin biosynthesis</keyword>
<dbReference type="InterPro" id="IPR050765">
    <property type="entry name" value="Riboflavin_Biosynth_HTPR"/>
</dbReference>
<evidence type="ECO:0000256" key="13">
    <source>
        <dbReference type="ARBA" id="ARBA00049886"/>
    </source>
</evidence>
<keyword evidence="9 14" id="KW-0521">NADP</keyword>
<keyword evidence="14" id="KW-0378">Hydrolase</keyword>
<dbReference type="GO" id="GO:0008703">
    <property type="term" value="F:5-amino-6-(5-phosphoribosylamino)uracil reductase activity"/>
    <property type="evidence" value="ECO:0007669"/>
    <property type="project" value="UniProtKB-EC"/>
</dbReference>
<dbReference type="PANTHER" id="PTHR38011:SF7">
    <property type="entry name" value="2,5-DIAMINO-6-RIBOSYLAMINO-4(3H)-PYRIMIDINONE 5'-PHOSPHATE REDUCTASE"/>
    <property type="match status" value="1"/>
</dbReference>
<keyword evidence="11" id="KW-0511">Multifunctional enzyme</keyword>
<dbReference type="SUPFAM" id="SSF53927">
    <property type="entry name" value="Cytidine deaminase-like"/>
    <property type="match status" value="1"/>
</dbReference>
<feature type="binding site" evidence="16">
    <location>
        <position position="192"/>
    </location>
    <ligand>
        <name>NADP(+)</name>
        <dbReference type="ChEBI" id="CHEBI:58349"/>
    </ligand>
</feature>
<comment type="similarity">
    <text evidence="4 14">In the N-terminal section; belongs to the cytidine and deoxycytidylate deaminase family.</text>
</comment>
<keyword evidence="7 14" id="KW-0479">Metal-binding</keyword>
<evidence type="ECO:0000256" key="14">
    <source>
        <dbReference type="PIRNR" id="PIRNR006769"/>
    </source>
</evidence>
<dbReference type="Proteomes" id="UP000198122">
    <property type="component" value="Unassembled WGS sequence"/>
</dbReference>